<reference evidence="15 16" key="1">
    <citation type="submission" date="2024-09" db="EMBL/GenBank/DDBJ databases">
        <authorList>
            <person name="Sun Q."/>
            <person name="Mori K."/>
        </authorList>
    </citation>
    <scope>NUCLEOTIDE SEQUENCE [LARGE SCALE GENOMIC DNA]</scope>
    <source>
        <strain evidence="15 16">CCM 7759</strain>
    </source>
</reference>
<keyword evidence="9" id="KW-0067">ATP-binding</keyword>
<keyword evidence="10" id="KW-0902">Two-component regulatory system</keyword>
<dbReference type="EC" id="2.7.13.3" evidence="3"/>
<dbReference type="GO" id="GO:0004673">
    <property type="term" value="F:protein histidine kinase activity"/>
    <property type="evidence" value="ECO:0007669"/>
    <property type="project" value="UniProtKB-EC"/>
</dbReference>
<protein>
    <recommendedName>
        <fullName evidence="3">histidine kinase</fullName>
        <ecNumber evidence="3">2.7.13.3</ecNumber>
    </recommendedName>
</protein>
<comment type="caution">
    <text evidence="15">The sequence shown here is derived from an EMBL/GenBank/DDBJ whole genome shotgun (WGS) entry which is preliminary data.</text>
</comment>
<dbReference type="InterPro" id="IPR036890">
    <property type="entry name" value="HATPase_C_sf"/>
</dbReference>
<dbReference type="InterPro" id="IPR010559">
    <property type="entry name" value="Sig_transdc_His_kin_internal"/>
</dbReference>
<keyword evidence="7" id="KW-0547">Nucleotide-binding</keyword>
<keyword evidence="12" id="KW-1133">Transmembrane helix</keyword>
<feature type="domain" description="Histidine kinase" evidence="13">
    <location>
        <begin position="470"/>
        <end position="582"/>
    </location>
</feature>
<organism evidence="15 16">
    <name type="scientific">Paenibacillus chartarius</name>
    <dbReference type="NCBI Taxonomy" id="747481"/>
    <lineage>
        <taxon>Bacteria</taxon>
        <taxon>Bacillati</taxon>
        <taxon>Bacillota</taxon>
        <taxon>Bacilli</taxon>
        <taxon>Bacillales</taxon>
        <taxon>Paenibacillaceae</taxon>
        <taxon>Paenibacillus</taxon>
    </lineage>
</organism>
<dbReference type="InterPro" id="IPR003594">
    <property type="entry name" value="HATPase_dom"/>
</dbReference>
<dbReference type="Gene3D" id="3.30.565.10">
    <property type="entry name" value="Histidine kinase-like ATPase, C-terminal domain"/>
    <property type="match status" value="1"/>
</dbReference>
<keyword evidence="5" id="KW-0597">Phosphoprotein</keyword>
<dbReference type="Pfam" id="PF02518">
    <property type="entry name" value="HATPase_c"/>
    <property type="match status" value="1"/>
</dbReference>
<sequence>MGQWLRSSLRRRLSLAMLVATIIPLLLLGGLSFILSSRITESNAKQAGIDTLRQIEGNVSFMLQDVENISIFLIGLSDVQTWLSGNVEDEAMRARILGLMSTLASSKRYIADITIYPRNSISAVSTANIYQSALPRQFDMSQVEGKLWTGLYPITTYAGQSEVLSFVRPLRAIGTYQTVGWLAISLDEKMISRYWADPSGSGAQSTFALVNEKGDILSSTDKTWLSRPIESLLAGITSRLGPGRSGSVTYGEGAGKKTVLFYKAPQAGWTLLQVLPYRQYGSQNQYILLLTVLAIVIAVAATGVMVLIFVQRVTKPLTVLTRLLGRVDPDQPLPQYPLDSPDEVGRLAASYNRLGMHIARLKEQLIQNETRKKEADMRALQAQINPHFLYNTLSSIHWISLMTGEKRITDMVGALSEFLRFSLNKGKDFCTVHQELAHIKNYTQVQSIRYPDKFELEYVVDPTIQEATMLKLLLQPLVENAMIHGIQKKPGLGKITVYVERVGTYIHFLVQDTGIGMTQEQLERVRAQLELTDEQFEREGSSYGLRNVHERLRLHYGPQFGLTIDSELQAGTRISFSIPMLEGSYENHDR</sequence>
<evidence type="ECO:0000256" key="3">
    <source>
        <dbReference type="ARBA" id="ARBA00012438"/>
    </source>
</evidence>
<evidence type="ECO:0000313" key="15">
    <source>
        <dbReference type="EMBL" id="MFC0213443.1"/>
    </source>
</evidence>
<evidence type="ECO:0000313" key="16">
    <source>
        <dbReference type="Proteomes" id="UP001589776"/>
    </source>
</evidence>
<evidence type="ECO:0000256" key="7">
    <source>
        <dbReference type="ARBA" id="ARBA00022741"/>
    </source>
</evidence>
<dbReference type="CDD" id="cd06225">
    <property type="entry name" value="HAMP"/>
    <property type="match status" value="1"/>
</dbReference>
<dbReference type="Proteomes" id="UP001589776">
    <property type="component" value="Unassembled WGS sequence"/>
</dbReference>
<evidence type="ECO:0000259" key="13">
    <source>
        <dbReference type="PROSITE" id="PS50109"/>
    </source>
</evidence>
<dbReference type="PANTHER" id="PTHR34220:SF7">
    <property type="entry name" value="SENSOR HISTIDINE KINASE YPDA"/>
    <property type="match status" value="1"/>
</dbReference>
<dbReference type="PANTHER" id="PTHR34220">
    <property type="entry name" value="SENSOR HISTIDINE KINASE YPDA"/>
    <property type="match status" value="1"/>
</dbReference>
<evidence type="ECO:0000256" key="6">
    <source>
        <dbReference type="ARBA" id="ARBA00022679"/>
    </source>
</evidence>
<evidence type="ECO:0000256" key="2">
    <source>
        <dbReference type="ARBA" id="ARBA00004651"/>
    </source>
</evidence>
<accession>A0ABV6DLB5</accession>
<keyword evidence="4" id="KW-1003">Cell membrane</keyword>
<dbReference type="PROSITE" id="PS50885">
    <property type="entry name" value="HAMP"/>
    <property type="match status" value="1"/>
</dbReference>
<gene>
    <name evidence="15" type="ORF">ACFFK0_13420</name>
</gene>
<evidence type="ECO:0000256" key="8">
    <source>
        <dbReference type="ARBA" id="ARBA00022777"/>
    </source>
</evidence>
<dbReference type="InterPro" id="IPR050640">
    <property type="entry name" value="Bact_2-comp_sensor_kinase"/>
</dbReference>
<evidence type="ECO:0000256" key="11">
    <source>
        <dbReference type="ARBA" id="ARBA00023136"/>
    </source>
</evidence>
<keyword evidence="6 15" id="KW-0808">Transferase</keyword>
<feature type="transmembrane region" description="Helical" evidence="12">
    <location>
        <begin position="12"/>
        <end position="35"/>
    </location>
</feature>
<feature type="domain" description="HAMP" evidence="14">
    <location>
        <begin position="311"/>
        <end position="363"/>
    </location>
</feature>
<dbReference type="Pfam" id="PF06580">
    <property type="entry name" value="His_kinase"/>
    <property type="match status" value="1"/>
</dbReference>
<dbReference type="SMART" id="SM00387">
    <property type="entry name" value="HATPase_c"/>
    <property type="match status" value="1"/>
</dbReference>
<keyword evidence="12" id="KW-0812">Transmembrane</keyword>
<dbReference type="InterPro" id="IPR005467">
    <property type="entry name" value="His_kinase_dom"/>
</dbReference>
<evidence type="ECO:0000256" key="10">
    <source>
        <dbReference type="ARBA" id="ARBA00023012"/>
    </source>
</evidence>
<proteinExistence type="predicted"/>
<evidence type="ECO:0000256" key="9">
    <source>
        <dbReference type="ARBA" id="ARBA00022840"/>
    </source>
</evidence>
<dbReference type="RefSeq" id="WP_377470758.1">
    <property type="nucleotide sequence ID" value="NZ_JBHLWN010000051.1"/>
</dbReference>
<keyword evidence="16" id="KW-1185">Reference proteome</keyword>
<dbReference type="InterPro" id="IPR003660">
    <property type="entry name" value="HAMP_dom"/>
</dbReference>
<dbReference type="PROSITE" id="PS50109">
    <property type="entry name" value="HIS_KIN"/>
    <property type="match status" value="1"/>
</dbReference>
<dbReference type="Gene3D" id="6.10.340.10">
    <property type="match status" value="1"/>
</dbReference>
<keyword evidence="11 12" id="KW-0472">Membrane</keyword>
<comment type="catalytic activity">
    <reaction evidence="1">
        <text>ATP + protein L-histidine = ADP + protein N-phospho-L-histidine.</text>
        <dbReference type="EC" id="2.7.13.3"/>
    </reaction>
</comment>
<dbReference type="SUPFAM" id="SSF55874">
    <property type="entry name" value="ATPase domain of HSP90 chaperone/DNA topoisomerase II/histidine kinase"/>
    <property type="match status" value="1"/>
</dbReference>
<comment type="subcellular location">
    <subcellularLocation>
        <location evidence="2">Cell membrane</location>
        <topology evidence="2">Multi-pass membrane protein</topology>
    </subcellularLocation>
</comment>
<evidence type="ECO:0000259" key="14">
    <source>
        <dbReference type="PROSITE" id="PS50885"/>
    </source>
</evidence>
<dbReference type="EMBL" id="JBHLWN010000051">
    <property type="protein sequence ID" value="MFC0213443.1"/>
    <property type="molecule type" value="Genomic_DNA"/>
</dbReference>
<evidence type="ECO:0000256" key="12">
    <source>
        <dbReference type="SAM" id="Phobius"/>
    </source>
</evidence>
<keyword evidence="8 15" id="KW-0418">Kinase</keyword>
<evidence type="ECO:0000256" key="4">
    <source>
        <dbReference type="ARBA" id="ARBA00022475"/>
    </source>
</evidence>
<feature type="transmembrane region" description="Helical" evidence="12">
    <location>
        <begin position="286"/>
        <end position="310"/>
    </location>
</feature>
<name>A0ABV6DLB5_9BACL</name>
<evidence type="ECO:0000256" key="5">
    <source>
        <dbReference type="ARBA" id="ARBA00022553"/>
    </source>
</evidence>
<evidence type="ECO:0000256" key="1">
    <source>
        <dbReference type="ARBA" id="ARBA00000085"/>
    </source>
</evidence>